<sequence length="359" mass="39830">MFMIFWWTALGLASFSLLVMGFLILRRLWLRRRHRRDEERKTVLKGQLFNWEDGTEPPDLSRRDRLLMMELGHHLLNTVRGEEARRIARLLQQSGAVREEIGRLGKRSLPDRVQAAVLLADLVDQDNEVRFALGNALKNDRDASVRLTAARALVDGGSPPSLERIIVQTWYPGAISVRSFQALLRKKAAHAPGEFSTYIQEQAKCEEDHQLLALLTDALSHGSDLGYLALLRNLATDGCHADVRAAAFRALGSLGHPSARSAISIGLTDESWAVRGQAIICASRIGLREFTPRIAEALADPQWWVRFRAGQALLKLGPQGLILLREAARRGAVAEPRGLDLAQEGPETVARAILAENGL</sequence>
<evidence type="ECO:0000313" key="2">
    <source>
        <dbReference type="EMBL" id="SFD86587.1"/>
    </source>
</evidence>
<dbReference type="InterPro" id="IPR011989">
    <property type="entry name" value="ARM-like"/>
</dbReference>
<dbReference type="RefSeq" id="WP_159433092.1">
    <property type="nucleotide sequence ID" value="NZ_FOMJ01000010.1"/>
</dbReference>
<dbReference type="InterPro" id="IPR004155">
    <property type="entry name" value="PBS_lyase_HEAT"/>
</dbReference>
<keyword evidence="1" id="KW-1133">Transmembrane helix</keyword>
<dbReference type="PANTHER" id="PTHR12697:SF5">
    <property type="entry name" value="DEOXYHYPUSINE HYDROXYLASE"/>
    <property type="match status" value="1"/>
</dbReference>
<protein>
    <submittedName>
        <fullName evidence="2">HEAT repeat</fullName>
    </submittedName>
</protein>
<dbReference type="GO" id="GO:0016491">
    <property type="term" value="F:oxidoreductase activity"/>
    <property type="evidence" value="ECO:0007669"/>
    <property type="project" value="TreeGrafter"/>
</dbReference>
<organism evidence="2 3">
    <name type="scientific">Thiohalospira halophila DSM 15071</name>
    <dbReference type="NCBI Taxonomy" id="1123397"/>
    <lineage>
        <taxon>Bacteria</taxon>
        <taxon>Pseudomonadati</taxon>
        <taxon>Pseudomonadota</taxon>
        <taxon>Gammaproteobacteria</taxon>
        <taxon>Thiohalospirales</taxon>
        <taxon>Thiohalospiraceae</taxon>
        <taxon>Thiohalospira</taxon>
    </lineage>
</organism>
<feature type="transmembrane region" description="Helical" evidence="1">
    <location>
        <begin position="6"/>
        <end position="25"/>
    </location>
</feature>
<evidence type="ECO:0000313" key="3">
    <source>
        <dbReference type="Proteomes" id="UP000198611"/>
    </source>
</evidence>
<keyword evidence="1" id="KW-0812">Transmembrane</keyword>
<reference evidence="2 3" key="1">
    <citation type="submission" date="2016-10" db="EMBL/GenBank/DDBJ databases">
        <authorList>
            <person name="de Groot N.N."/>
        </authorList>
    </citation>
    <scope>NUCLEOTIDE SEQUENCE [LARGE SCALE GENOMIC DNA]</scope>
    <source>
        <strain evidence="2 3">HL3</strain>
    </source>
</reference>
<dbReference type="InterPro" id="IPR016024">
    <property type="entry name" value="ARM-type_fold"/>
</dbReference>
<dbReference type="Gene3D" id="1.25.10.10">
    <property type="entry name" value="Leucine-rich Repeat Variant"/>
    <property type="match status" value="1"/>
</dbReference>
<dbReference type="PANTHER" id="PTHR12697">
    <property type="entry name" value="PBS LYASE HEAT-LIKE PROTEIN"/>
    <property type="match status" value="1"/>
</dbReference>
<keyword evidence="3" id="KW-1185">Reference proteome</keyword>
<proteinExistence type="predicted"/>
<dbReference type="OrthoDB" id="9801841at2"/>
<dbReference type="Proteomes" id="UP000198611">
    <property type="component" value="Unassembled WGS sequence"/>
</dbReference>
<dbReference type="AlphaFoldDB" id="A0A1I1VU78"/>
<name>A0A1I1VU78_9GAMM</name>
<evidence type="ECO:0000256" key="1">
    <source>
        <dbReference type="SAM" id="Phobius"/>
    </source>
</evidence>
<dbReference type="EMBL" id="FOMJ01000010">
    <property type="protein sequence ID" value="SFD86587.1"/>
    <property type="molecule type" value="Genomic_DNA"/>
</dbReference>
<dbReference type="SUPFAM" id="SSF48371">
    <property type="entry name" value="ARM repeat"/>
    <property type="match status" value="1"/>
</dbReference>
<keyword evidence="1" id="KW-0472">Membrane</keyword>
<dbReference type="Pfam" id="PF13646">
    <property type="entry name" value="HEAT_2"/>
    <property type="match status" value="1"/>
</dbReference>
<dbReference type="SMART" id="SM00567">
    <property type="entry name" value="EZ_HEAT"/>
    <property type="match status" value="4"/>
</dbReference>
<dbReference type="STRING" id="1123397.SAMN05660831_02494"/>
<accession>A0A1I1VU78</accession>
<gene>
    <name evidence="2" type="ORF">SAMN05660831_02494</name>
</gene>